<dbReference type="RefSeq" id="WP_059059718.1">
    <property type="nucleotide sequence ID" value="NZ_LN879502.1"/>
</dbReference>
<keyword evidence="2" id="KW-1185">Reference proteome</keyword>
<dbReference type="Proteomes" id="UP000069902">
    <property type="component" value="Chromosome cPNK"/>
</dbReference>
<dbReference type="KEGG" id="pnl:PNK_0176"/>
<gene>
    <name evidence="1" type="ORF">PNK_0176</name>
</gene>
<dbReference type="InParanoid" id="A0A0U5JDG6"/>
<protein>
    <submittedName>
        <fullName evidence="1">Uncharacterized protein</fullName>
    </submittedName>
</protein>
<accession>A0A0U5JDG6</accession>
<evidence type="ECO:0000313" key="1">
    <source>
        <dbReference type="EMBL" id="CUI15814.1"/>
    </source>
</evidence>
<dbReference type="EMBL" id="LN879502">
    <property type="protein sequence ID" value="CUI15814.1"/>
    <property type="molecule type" value="Genomic_DNA"/>
</dbReference>
<evidence type="ECO:0000313" key="2">
    <source>
        <dbReference type="Proteomes" id="UP000069902"/>
    </source>
</evidence>
<dbReference type="AlphaFoldDB" id="A0A0U5JDG6"/>
<name>A0A0U5JDG6_9BACT</name>
<dbReference type="PATRIC" id="fig|389348.3.peg.205"/>
<reference evidence="2" key="1">
    <citation type="submission" date="2015-09" db="EMBL/GenBank/DDBJ databases">
        <authorList>
            <person name="Bertelli C."/>
        </authorList>
    </citation>
    <scope>NUCLEOTIDE SEQUENCE [LARGE SCALE GENOMIC DNA]</scope>
    <source>
        <strain evidence="2">KNic</strain>
    </source>
</reference>
<proteinExistence type="predicted"/>
<organism evidence="1 2">
    <name type="scientific">Candidatus Protochlamydia naegleriophila</name>
    <dbReference type="NCBI Taxonomy" id="389348"/>
    <lineage>
        <taxon>Bacteria</taxon>
        <taxon>Pseudomonadati</taxon>
        <taxon>Chlamydiota</taxon>
        <taxon>Chlamydiia</taxon>
        <taxon>Parachlamydiales</taxon>
        <taxon>Parachlamydiaceae</taxon>
        <taxon>Candidatus Protochlamydia</taxon>
    </lineage>
</organism>
<sequence>MNHLRLGPSYYAPTDVAVTDEVAIDGVEPPVTQAAIGDGIGFRAHMEIQEVLNNITTLQELRPLVLAAKEDIFFWGYRYTYIPGYAGTLPIDALALKVLSIVCRPPGNVKVSYALKRKIKDLWKQSDRRLKEKSVITNLACIIREIWGRVKSLKEGRYSTRDDYNLSLL</sequence>